<reference evidence="1" key="1">
    <citation type="journal article" date="2020" name="Stud. Mycol.">
        <title>101 Dothideomycetes genomes: a test case for predicting lifestyles and emergence of pathogens.</title>
        <authorList>
            <person name="Haridas S."/>
            <person name="Albert R."/>
            <person name="Binder M."/>
            <person name="Bloem J."/>
            <person name="Labutti K."/>
            <person name="Salamov A."/>
            <person name="Andreopoulos B."/>
            <person name="Baker S."/>
            <person name="Barry K."/>
            <person name="Bills G."/>
            <person name="Bluhm B."/>
            <person name="Cannon C."/>
            <person name="Castanera R."/>
            <person name="Culley D."/>
            <person name="Daum C."/>
            <person name="Ezra D."/>
            <person name="Gonzalez J."/>
            <person name="Henrissat B."/>
            <person name="Kuo A."/>
            <person name="Liang C."/>
            <person name="Lipzen A."/>
            <person name="Lutzoni F."/>
            <person name="Magnuson J."/>
            <person name="Mondo S."/>
            <person name="Nolan M."/>
            <person name="Ohm R."/>
            <person name="Pangilinan J."/>
            <person name="Park H.-J."/>
            <person name="Ramirez L."/>
            <person name="Alfaro M."/>
            <person name="Sun H."/>
            <person name="Tritt A."/>
            <person name="Yoshinaga Y."/>
            <person name="Zwiers L.-H."/>
            <person name="Turgeon B."/>
            <person name="Goodwin S."/>
            <person name="Spatafora J."/>
            <person name="Crous P."/>
            <person name="Grigoriev I."/>
        </authorList>
    </citation>
    <scope>NUCLEOTIDE SEQUENCE</scope>
    <source>
        <strain evidence="1">CBS 130266</strain>
    </source>
</reference>
<accession>A0A9P4NI82</accession>
<gene>
    <name evidence="1" type="ORF">EJ08DRAFT_477472</name>
</gene>
<organism evidence="1 2">
    <name type="scientific">Tothia fuscella</name>
    <dbReference type="NCBI Taxonomy" id="1048955"/>
    <lineage>
        <taxon>Eukaryota</taxon>
        <taxon>Fungi</taxon>
        <taxon>Dikarya</taxon>
        <taxon>Ascomycota</taxon>
        <taxon>Pezizomycotina</taxon>
        <taxon>Dothideomycetes</taxon>
        <taxon>Pleosporomycetidae</taxon>
        <taxon>Venturiales</taxon>
        <taxon>Cylindrosympodiaceae</taxon>
        <taxon>Tothia</taxon>
    </lineage>
</organism>
<dbReference type="EMBL" id="MU007089">
    <property type="protein sequence ID" value="KAF2422620.1"/>
    <property type="molecule type" value="Genomic_DNA"/>
</dbReference>
<keyword evidence="2" id="KW-1185">Reference proteome</keyword>
<protein>
    <recommendedName>
        <fullName evidence="3">Transposase</fullName>
    </recommendedName>
</protein>
<evidence type="ECO:0000313" key="2">
    <source>
        <dbReference type="Proteomes" id="UP000800235"/>
    </source>
</evidence>
<proteinExistence type="predicted"/>
<dbReference type="AlphaFoldDB" id="A0A9P4NI82"/>
<name>A0A9P4NI82_9PEZI</name>
<sequence>MGRQQRVPKTKRVEYDTPRRLRFFDAFDNKQKGQGVGVIAKMRGIDVVPSTARYWLKQRGKLGANTIRRTRKSSSTLGRKSKVFTADLRWLTDQADPIHEDTDIRSLLFRSNTLPQ</sequence>
<evidence type="ECO:0000313" key="1">
    <source>
        <dbReference type="EMBL" id="KAF2422620.1"/>
    </source>
</evidence>
<evidence type="ECO:0008006" key="3">
    <source>
        <dbReference type="Google" id="ProtNLM"/>
    </source>
</evidence>
<comment type="caution">
    <text evidence="1">The sequence shown here is derived from an EMBL/GenBank/DDBJ whole genome shotgun (WGS) entry which is preliminary data.</text>
</comment>
<dbReference type="Proteomes" id="UP000800235">
    <property type="component" value="Unassembled WGS sequence"/>
</dbReference>